<feature type="domain" description="Peptidase M20 dimerisation" evidence="6">
    <location>
        <begin position="285"/>
        <end position="460"/>
    </location>
</feature>
<dbReference type="Pfam" id="PF07687">
    <property type="entry name" value="M20_dimer"/>
    <property type="match status" value="1"/>
</dbReference>
<dbReference type="GeneID" id="87956788"/>
<dbReference type="InterPro" id="IPR002933">
    <property type="entry name" value="Peptidase_M20"/>
</dbReference>
<dbReference type="CDD" id="cd05674">
    <property type="entry name" value="M20_yscS"/>
    <property type="match status" value="1"/>
</dbReference>
<comment type="similarity">
    <text evidence="1">Belongs to the peptidase M20A family.</text>
</comment>
<keyword evidence="3" id="KW-0479">Metal-binding</keyword>
<evidence type="ECO:0000313" key="8">
    <source>
        <dbReference type="Proteomes" id="UP001329825"/>
    </source>
</evidence>
<proteinExistence type="inferred from homology"/>
<evidence type="ECO:0000313" key="7">
    <source>
        <dbReference type="EMBL" id="WRT67685.1"/>
    </source>
</evidence>
<keyword evidence="4" id="KW-0378">Hydrolase</keyword>
<reference evidence="7 8" key="1">
    <citation type="submission" date="2024-01" db="EMBL/GenBank/DDBJ databases">
        <title>Comparative genomics of Cryptococcus and Kwoniella reveals pathogenesis evolution and contrasting modes of karyotype evolution via chromosome fusion or intercentromeric recombination.</title>
        <authorList>
            <person name="Coelho M.A."/>
            <person name="David-Palma M."/>
            <person name="Shea T."/>
            <person name="Bowers K."/>
            <person name="McGinley-Smith S."/>
            <person name="Mohammad A.W."/>
            <person name="Gnirke A."/>
            <person name="Yurkov A.M."/>
            <person name="Nowrousian M."/>
            <person name="Sun S."/>
            <person name="Cuomo C.A."/>
            <person name="Heitman J."/>
        </authorList>
    </citation>
    <scope>NUCLEOTIDE SEQUENCE [LARGE SCALE GENOMIC DNA]</scope>
    <source>
        <strain evidence="7">CBS 11374</strain>
    </source>
</reference>
<organism evidence="7 8">
    <name type="scientific">Kwoniella shivajii</name>
    <dbReference type="NCBI Taxonomy" id="564305"/>
    <lineage>
        <taxon>Eukaryota</taxon>
        <taxon>Fungi</taxon>
        <taxon>Dikarya</taxon>
        <taxon>Basidiomycota</taxon>
        <taxon>Agaricomycotina</taxon>
        <taxon>Tremellomycetes</taxon>
        <taxon>Tremellales</taxon>
        <taxon>Cryptococcaceae</taxon>
        <taxon>Kwoniella</taxon>
    </lineage>
</organism>
<keyword evidence="2" id="KW-0645">Protease</keyword>
<keyword evidence="8" id="KW-1185">Reference proteome</keyword>
<evidence type="ECO:0000256" key="2">
    <source>
        <dbReference type="ARBA" id="ARBA00022670"/>
    </source>
</evidence>
<sequence length="610" mass="67344">MSHKAPEPAVLMPSRKASYSRLSRSAAIALVALGVLFTVILPSSGIYRLVTDRLVKGKNGISDKSCEQAEPILPSFEIYNTSTVWDHKDRIIKWHQGAVRIPTQVYDDMDLPEVDERWKIFNKFHQYLEDTYPNVHQQLKRTKVNTYGLVYEWIGSDTSLQPVVLNAHQDVVPVLPDTRNQWSHDPFGAEYDGEYIWGRGSEDDKATLTSIMAAIELLLSTSTFQPRRTVILGFGFDEEIGGPNGAPAISKWLEDKYGPNSMALLIDEGGYIDKVWNQTYGLIATAEKGAFNLNLTVSTLGGHSSVPPKHTGIGILSKLLSDLEDNPFSPTLKKDSPIWGFLKCASSFTTSGSDSTLPEELKGKVRKAIKGDQKSFEQIPELFIKDNLGLQVDSPAGSGMGNHAEALLTTTQAIDVIYGGAKINSLPELVSSSVNYRIDVSSSIDATKSHIYSIIEKRAKTLDLSISGFGKFWSPPNGTSIKGHVYLDSVFGQGLNPAPISPSSIESPAWRILAGTSRGLWASRKAISENGELVTKAEDQLIMTPFMSTGNTDTKAYWNLTRNIYRYEHVMEGDSQGEHTVNERNKADSIIEYTRFFQALILNVDASEDL</sequence>
<dbReference type="SUPFAM" id="SSF53187">
    <property type="entry name" value="Zn-dependent exopeptidases"/>
    <property type="match status" value="1"/>
</dbReference>
<dbReference type="Gene3D" id="3.40.630.10">
    <property type="entry name" value="Zn peptidases"/>
    <property type="match status" value="1"/>
</dbReference>
<evidence type="ECO:0000256" key="5">
    <source>
        <dbReference type="ARBA" id="ARBA00022833"/>
    </source>
</evidence>
<evidence type="ECO:0000256" key="1">
    <source>
        <dbReference type="ARBA" id="ARBA00006247"/>
    </source>
</evidence>
<dbReference type="PIRSF" id="PIRSF037217">
    <property type="entry name" value="Carboxypeptidase_S"/>
    <property type="match status" value="1"/>
</dbReference>
<dbReference type="InterPro" id="IPR017141">
    <property type="entry name" value="Pept_M20_carboxypep"/>
</dbReference>
<keyword evidence="5" id="KW-0862">Zinc</keyword>
<dbReference type="RefSeq" id="XP_062792425.1">
    <property type="nucleotide sequence ID" value="XM_062936374.1"/>
</dbReference>
<dbReference type="PANTHER" id="PTHR45962">
    <property type="entry name" value="N-FATTY-ACYL-AMINO ACID SYNTHASE/HYDROLASE PM20D1"/>
    <property type="match status" value="1"/>
</dbReference>
<accession>A0ABZ1D2Q1</accession>
<evidence type="ECO:0000259" key="6">
    <source>
        <dbReference type="Pfam" id="PF07687"/>
    </source>
</evidence>
<protein>
    <recommendedName>
        <fullName evidence="6">Peptidase M20 dimerisation domain-containing protein</fullName>
    </recommendedName>
</protein>
<gene>
    <name evidence="7" type="ORF">IL334_004657</name>
</gene>
<dbReference type="Pfam" id="PF01546">
    <property type="entry name" value="Peptidase_M20"/>
    <property type="match status" value="1"/>
</dbReference>
<dbReference type="EMBL" id="CP141886">
    <property type="protein sequence ID" value="WRT67685.1"/>
    <property type="molecule type" value="Genomic_DNA"/>
</dbReference>
<dbReference type="SUPFAM" id="SSF55031">
    <property type="entry name" value="Bacterial exopeptidase dimerisation domain"/>
    <property type="match status" value="1"/>
</dbReference>
<dbReference type="InterPro" id="IPR011650">
    <property type="entry name" value="Peptidase_M20_dimer"/>
</dbReference>
<dbReference type="PANTHER" id="PTHR45962:SF1">
    <property type="entry name" value="N-FATTY-ACYL-AMINO ACID SYNTHASE_HYDROLASE PM20D1"/>
    <property type="match status" value="1"/>
</dbReference>
<dbReference type="Gene3D" id="3.30.70.360">
    <property type="match status" value="1"/>
</dbReference>
<dbReference type="InterPro" id="IPR047177">
    <property type="entry name" value="Pept_M20A"/>
</dbReference>
<dbReference type="InterPro" id="IPR036264">
    <property type="entry name" value="Bact_exopeptidase_dim_dom"/>
</dbReference>
<evidence type="ECO:0000256" key="4">
    <source>
        <dbReference type="ARBA" id="ARBA00022801"/>
    </source>
</evidence>
<dbReference type="Proteomes" id="UP001329825">
    <property type="component" value="Chromosome 6"/>
</dbReference>
<evidence type="ECO:0000256" key="3">
    <source>
        <dbReference type="ARBA" id="ARBA00022723"/>
    </source>
</evidence>
<name>A0ABZ1D2Q1_9TREE</name>